<keyword evidence="2" id="KW-0645">Protease</keyword>
<evidence type="ECO:0000256" key="2">
    <source>
        <dbReference type="ARBA" id="ARBA00022670"/>
    </source>
</evidence>
<dbReference type="Proteomes" id="UP000030689">
    <property type="component" value="Unassembled WGS sequence"/>
</dbReference>
<evidence type="ECO:0000256" key="3">
    <source>
        <dbReference type="ARBA" id="ARBA00022801"/>
    </source>
</evidence>
<dbReference type="InterPro" id="IPR038765">
    <property type="entry name" value="Papain-like_cys_pep_sf"/>
</dbReference>
<dbReference type="InterPro" id="IPR003653">
    <property type="entry name" value="Peptidase_C48_C"/>
</dbReference>
<gene>
    <name evidence="6" type="ORF">EUTSA_v10023140mg</name>
</gene>
<dbReference type="GO" id="GO:0008234">
    <property type="term" value="F:cysteine-type peptidase activity"/>
    <property type="evidence" value="ECO:0007669"/>
    <property type="project" value="InterPro"/>
</dbReference>
<evidence type="ECO:0000313" key="6">
    <source>
        <dbReference type="EMBL" id="ESQ50874.1"/>
    </source>
</evidence>
<dbReference type="GO" id="GO:0006508">
    <property type="term" value="P:proteolysis"/>
    <property type="evidence" value="ECO:0007669"/>
    <property type="project" value="UniProtKB-KW"/>
</dbReference>
<comment type="similarity">
    <text evidence="1">Belongs to the peptidase C48 family.</text>
</comment>
<feature type="region of interest" description="Disordered" evidence="4">
    <location>
        <begin position="1"/>
        <end position="47"/>
    </location>
</feature>
<dbReference type="PROSITE" id="PS50600">
    <property type="entry name" value="ULP_PROTEASE"/>
    <property type="match status" value="1"/>
</dbReference>
<keyword evidence="3" id="KW-0378">Hydrolase</keyword>
<dbReference type="KEGG" id="eus:EUTSA_v10023140mg"/>
<name>V4M3S7_EUTSA</name>
<dbReference type="AlphaFoldDB" id="V4M3S7"/>
<accession>V4M3S7</accession>
<organism evidence="6 7">
    <name type="scientific">Eutrema salsugineum</name>
    <name type="common">Saltwater cress</name>
    <name type="synonym">Sisymbrium salsugineum</name>
    <dbReference type="NCBI Taxonomy" id="72664"/>
    <lineage>
        <taxon>Eukaryota</taxon>
        <taxon>Viridiplantae</taxon>
        <taxon>Streptophyta</taxon>
        <taxon>Embryophyta</taxon>
        <taxon>Tracheophyta</taxon>
        <taxon>Spermatophyta</taxon>
        <taxon>Magnoliopsida</taxon>
        <taxon>eudicotyledons</taxon>
        <taxon>Gunneridae</taxon>
        <taxon>Pentapetalae</taxon>
        <taxon>rosids</taxon>
        <taxon>malvids</taxon>
        <taxon>Brassicales</taxon>
        <taxon>Brassicaceae</taxon>
        <taxon>Eutremeae</taxon>
        <taxon>Eutrema</taxon>
    </lineage>
</organism>
<dbReference type="SUPFAM" id="SSF54001">
    <property type="entry name" value="Cysteine proteinases"/>
    <property type="match status" value="1"/>
</dbReference>
<evidence type="ECO:0000256" key="1">
    <source>
        <dbReference type="ARBA" id="ARBA00005234"/>
    </source>
</evidence>
<feature type="domain" description="Ubiquitin-like protease family profile" evidence="5">
    <location>
        <begin position="107"/>
        <end position="300"/>
    </location>
</feature>
<reference evidence="6 7" key="1">
    <citation type="journal article" date="2013" name="Front. Plant Sci.">
        <title>The Reference Genome of the Halophytic Plant Eutrema salsugineum.</title>
        <authorList>
            <person name="Yang R."/>
            <person name="Jarvis D.E."/>
            <person name="Chen H."/>
            <person name="Beilstein M.A."/>
            <person name="Grimwood J."/>
            <person name="Jenkins J."/>
            <person name="Shu S."/>
            <person name="Prochnik S."/>
            <person name="Xin M."/>
            <person name="Ma C."/>
            <person name="Schmutz J."/>
            <person name="Wing R.A."/>
            <person name="Mitchell-Olds T."/>
            <person name="Schumaker K.S."/>
            <person name="Wang X."/>
        </authorList>
    </citation>
    <scope>NUCLEOTIDE SEQUENCE [LARGE SCALE GENOMIC DNA]</scope>
</reference>
<evidence type="ECO:0000259" key="5">
    <source>
        <dbReference type="PROSITE" id="PS50600"/>
    </source>
</evidence>
<evidence type="ECO:0000256" key="4">
    <source>
        <dbReference type="SAM" id="MobiDB-lite"/>
    </source>
</evidence>
<evidence type="ECO:0000313" key="7">
    <source>
        <dbReference type="Proteomes" id="UP000030689"/>
    </source>
</evidence>
<dbReference type="OrthoDB" id="1110742at2759"/>
<dbReference type="Gramene" id="ESQ50874">
    <property type="protein sequence ID" value="ESQ50874"/>
    <property type="gene ID" value="EUTSA_v10023140mg"/>
</dbReference>
<dbReference type="EMBL" id="KI517392">
    <property type="protein sequence ID" value="ESQ50874.1"/>
    <property type="molecule type" value="Genomic_DNA"/>
</dbReference>
<protein>
    <recommendedName>
        <fullName evidence="5">Ubiquitin-like protease family profile domain-containing protein</fullName>
    </recommendedName>
</protein>
<sequence length="328" mass="36714">MAAFSSEVGETNEIQTEGQDDGGLGERDGGDHAQDNGDEGEFPQRGKRARVHTSFNDFHVDPKWVSCTLGSHPFICHPDKQSAYFTKFSRLHGILQNYRLISLGSGISVNNKEVLEISDRTKPMMPKMMDAFLLYARAVYVRHFSKPQLNKIVFLETKFTTALMKSWKKFSQVAVKDRHRFKFGDCVMDHLEFDSVDLPPPERLYLPFNFDRDHWVDIAVDTIAGTMTVIDCNCSLRMDGAIKKELAPMSLMFPHVLRQSSANKRVSKAKPFSIHRPKGIPQNSIMSDSGVTTALLIMFHSVGGIGSLQDAHTREDGQGVSGVGCQVF</sequence>
<keyword evidence="7" id="KW-1185">Reference proteome</keyword>
<proteinExistence type="inferred from homology"/>
<dbReference type="Pfam" id="PF02902">
    <property type="entry name" value="Peptidase_C48"/>
    <property type="match status" value="1"/>
</dbReference>
<feature type="compositionally biased region" description="Polar residues" evidence="4">
    <location>
        <begin position="8"/>
        <end position="17"/>
    </location>
</feature>
<feature type="compositionally biased region" description="Basic and acidic residues" evidence="4">
    <location>
        <begin position="24"/>
        <end position="35"/>
    </location>
</feature>
<dbReference type="Gene3D" id="3.40.395.10">
    <property type="entry name" value="Adenoviral Proteinase, Chain A"/>
    <property type="match status" value="1"/>
</dbReference>